<dbReference type="PROSITE" id="PS51257">
    <property type="entry name" value="PROKAR_LIPOPROTEIN"/>
    <property type="match status" value="1"/>
</dbReference>
<keyword evidence="2" id="KW-1185">Reference proteome</keyword>
<name>A0A081C9K6_VECG1</name>
<dbReference type="AlphaFoldDB" id="A0A081C9K6"/>
<sequence length="137" mass="15593">MKTSILFLWVFSLFFILSACHHHALLSDRGGVDLELAPIDRIELLILESFPVQVHVRITGYLPDSCTTFDHISQTRVENLFQVDVITKRPVDEVCAKLITWFEETVALEVYGLPAGTYIVDVNGVRETFTLDVENRL</sequence>
<organism evidence="1">
    <name type="scientific">Vecturithrix granuli</name>
    <dbReference type="NCBI Taxonomy" id="1499967"/>
    <lineage>
        <taxon>Bacteria</taxon>
        <taxon>Candidatus Moduliflexota</taxon>
        <taxon>Candidatus Vecturitrichia</taxon>
        <taxon>Candidatus Vecturitrichales</taxon>
        <taxon>Candidatus Vecturitrichaceae</taxon>
        <taxon>Candidatus Vecturithrix</taxon>
    </lineage>
</organism>
<dbReference type="EMBL" id="DF820478">
    <property type="protein sequence ID" value="GAK61261.1"/>
    <property type="molecule type" value="Genomic_DNA"/>
</dbReference>
<evidence type="ECO:0008006" key="3">
    <source>
        <dbReference type="Google" id="ProtNLM"/>
    </source>
</evidence>
<evidence type="ECO:0000313" key="1">
    <source>
        <dbReference type="EMBL" id="GAK61261.1"/>
    </source>
</evidence>
<proteinExistence type="predicted"/>
<dbReference type="Proteomes" id="UP000030661">
    <property type="component" value="Unassembled WGS sequence"/>
</dbReference>
<accession>A0A081C9K6</accession>
<dbReference type="STRING" id="1499967.U27_01161"/>
<evidence type="ECO:0000313" key="2">
    <source>
        <dbReference type="Proteomes" id="UP000030661"/>
    </source>
</evidence>
<protein>
    <recommendedName>
        <fullName evidence="3">Lipoprotein</fullName>
    </recommendedName>
</protein>
<gene>
    <name evidence="1" type="ORF">U27_01161</name>
</gene>
<reference evidence="1" key="1">
    <citation type="journal article" date="2015" name="PeerJ">
        <title>First genomic representation of candidate bacterial phylum KSB3 points to enhanced environmental sensing as a trigger of wastewater bulking.</title>
        <authorList>
            <person name="Sekiguchi Y."/>
            <person name="Ohashi A."/>
            <person name="Parks D.H."/>
            <person name="Yamauchi T."/>
            <person name="Tyson G.W."/>
            <person name="Hugenholtz P."/>
        </authorList>
    </citation>
    <scope>NUCLEOTIDE SEQUENCE [LARGE SCALE GENOMIC DNA]</scope>
</reference>
<dbReference type="HOGENOM" id="CLU_1861258_0_0_0"/>
<dbReference type="eggNOG" id="COG5513">
    <property type="taxonomic scope" value="Bacteria"/>
</dbReference>